<dbReference type="InterPro" id="IPR036188">
    <property type="entry name" value="FAD/NAD-bd_sf"/>
</dbReference>
<feature type="signal peptide" evidence="9">
    <location>
        <begin position="1"/>
        <end position="21"/>
    </location>
</feature>
<keyword evidence="7 8" id="KW-0503">Monooxygenase</keyword>
<dbReference type="Proteomes" id="UP000814243">
    <property type="component" value="Unassembled WGS sequence"/>
</dbReference>
<feature type="chain" id="PRO_5037586849" description="Flavin-containing monooxygenase" evidence="9">
    <location>
        <begin position="22"/>
        <end position="340"/>
    </location>
</feature>
<dbReference type="Gene3D" id="3.50.50.60">
    <property type="entry name" value="FAD/NAD(P)-binding domain"/>
    <property type="match status" value="2"/>
</dbReference>
<comment type="caution">
    <text evidence="10">The sequence shown here is derived from an EMBL/GenBank/DDBJ whole genome shotgun (WGS) entry which is preliminary data.</text>
</comment>
<dbReference type="AlphaFoldDB" id="A0A922MIC8"/>
<dbReference type="GO" id="GO:0004499">
    <property type="term" value="F:N,N-dimethylaniline monooxygenase activity"/>
    <property type="evidence" value="ECO:0007669"/>
    <property type="project" value="InterPro"/>
</dbReference>
<evidence type="ECO:0000256" key="3">
    <source>
        <dbReference type="ARBA" id="ARBA00022630"/>
    </source>
</evidence>
<accession>A0A922MIC8</accession>
<dbReference type="GO" id="GO:0050661">
    <property type="term" value="F:NADP binding"/>
    <property type="evidence" value="ECO:0007669"/>
    <property type="project" value="InterPro"/>
</dbReference>
<dbReference type="Pfam" id="PF00743">
    <property type="entry name" value="FMO-like"/>
    <property type="match status" value="1"/>
</dbReference>
<evidence type="ECO:0000256" key="8">
    <source>
        <dbReference type="RuleBase" id="RU361177"/>
    </source>
</evidence>
<dbReference type="InterPro" id="IPR020946">
    <property type="entry name" value="Flavin_mOase-like"/>
</dbReference>
<keyword evidence="9" id="KW-0732">Signal</keyword>
<organism evidence="10 11">
    <name type="scientific">Spodoptera exigua</name>
    <name type="common">Beet armyworm</name>
    <name type="synonym">Noctua fulgens</name>
    <dbReference type="NCBI Taxonomy" id="7107"/>
    <lineage>
        <taxon>Eukaryota</taxon>
        <taxon>Metazoa</taxon>
        <taxon>Ecdysozoa</taxon>
        <taxon>Arthropoda</taxon>
        <taxon>Hexapoda</taxon>
        <taxon>Insecta</taxon>
        <taxon>Pterygota</taxon>
        <taxon>Neoptera</taxon>
        <taxon>Endopterygota</taxon>
        <taxon>Lepidoptera</taxon>
        <taxon>Glossata</taxon>
        <taxon>Ditrysia</taxon>
        <taxon>Noctuoidea</taxon>
        <taxon>Noctuidae</taxon>
        <taxon>Amphipyrinae</taxon>
        <taxon>Spodoptera</taxon>
    </lineage>
</organism>
<evidence type="ECO:0000256" key="5">
    <source>
        <dbReference type="ARBA" id="ARBA00022857"/>
    </source>
</evidence>
<keyword evidence="6 8" id="KW-0560">Oxidoreductase</keyword>
<proteinExistence type="inferred from homology"/>
<evidence type="ECO:0000256" key="6">
    <source>
        <dbReference type="ARBA" id="ARBA00023002"/>
    </source>
</evidence>
<keyword evidence="5" id="KW-0521">NADP</keyword>
<evidence type="ECO:0000256" key="1">
    <source>
        <dbReference type="ARBA" id="ARBA00001974"/>
    </source>
</evidence>
<dbReference type="PRINTS" id="PR00368">
    <property type="entry name" value="FADPNR"/>
</dbReference>
<evidence type="ECO:0000313" key="11">
    <source>
        <dbReference type="Proteomes" id="UP000814243"/>
    </source>
</evidence>
<dbReference type="GO" id="GO:0050660">
    <property type="term" value="F:flavin adenine dinucleotide binding"/>
    <property type="evidence" value="ECO:0007669"/>
    <property type="project" value="InterPro"/>
</dbReference>
<evidence type="ECO:0000256" key="4">
    <source>
        <dbReference type="ARBA" id="ARBA00022827"/>
    </source>
</evidence>
<evidence type="ECO:0000256" key="9">
    <source>
        <dbReference type="SAM" id="SignalP"/>
    </source>
</evidence>
<comment type="similarity">
    <text evidence="2 8">Belongs to the FMO family.</text>
</comment>
<dbReference type="InterPro" id="IPR050346">
    <property type="entry name" value="FMO-like"/>
</dbReference>
<dbReference type="PRINTS" id="PR00469">
    <property type="entry name" value="PNDRDTASEII"/>
</dbReference>
<keyword evidence="3 8" id="KW-0285">Flavoprotein</keyword>
<dbReference type="EMBL" id="JACEFF010000488">
    <property type="protein sequence ID" value="KAH9636622.1"/>
    <property type="molecule type" value="Genomic_DNA"/>
</dbReference>
<dbReference type="SUPFAM" id="SSF51905">
    <property type="entry name" value="FAD/NAD(P)-binding domain"/>
    <property type="match status" value="1"/>
</dbReference>
<evidence type="ECO:0000313" key="10">
    <source>
        <dbReference type="EMBL" id="KAH9636622.1"/>
    </source>
</evidence>
<gene>
    <name evidence="10" type="ORF">HF086_003440</name>
</gene>
<protein>
    <recommendedName>
        <fullName evidence="8">Flavin-containing monooxygenase</fullName>
        <ecNumber evidence="8">1.-.-.-</ecNumber>
    </recommendedName>
</protein>
<dbReference type="PIRSF" id="PIRSF000332">
    <property type="entry name" value="FMO"/>
    <property type="match status" value="1"/>
</dbReference>
<reference evidence="10" key="1">
    <citation type="journal article" date="2021" name="G3 (Bethesda)">
        <title>Genome and transcriptome analysis of the beet armyworm Spodoptera exigua reveals targets for pest control. .</title>
        <authorList>
            <person name="Simon S."/>
            <person name="Breeschoten T."/>
            <person name="Jansen H.J."/>
            <person name="Dirks R.P."/>
            <person name="Schranz M.E."/>
            <person name="Ros V.I.D."/>
        </authorList>
    </citation>
    <scope>NUCLEOTIDE SEQUENCE</scope>
    <source>
        <strain evidence="10">TB_SE_WUR_2020</strain>
    </source>
</reference>
<name>A0A922MIC8_SPOEX</name>
<sequence>MFRKYSFVFIVLSLQICLSYSAVVKTKRVCVVGAGIAGISAARYLKEEGIDFTVYESTQYVGGTWRFDPRVGTDENGLPLHTSMYKNLRTNLPKPTMELRGFPLPEHLPSFPSWRDYYQYLQDYSKHFNILDNIKVSTIIHSHDYKEPEPFRNRRVLIVGAGPSGVDIGLDVAEVAKTLVHSHHSKINFSTPFPPHYHKKPDIQEFNETGVIFKDGSYEEIDDVIYCTDESSGLTLSPKSIVPLYRYMVNINQPSMILMGLIVRACLVVALDAQDQYYAELSEESGIERVPPVMFKIRTQDIQAKLENFYTFRNYVYTVIDDQNFVRHDEDPAVRRGLTV</sequence>
<comment type="cofactor">
    <cofactor evidence="1 8">
        <name>FAD</name>
        <dbReference type="ChEBI" id="CHEBI:57692"/>
    </cofactor>
</comment>
<evidence type="ECO:0000256" key="7">
    <source>
        <dbReference type="ARBA" id="ARBA00023033"/>
    </source>
</evidence>
<dbReference type="EC" id="1.-.-.-" evidence="8"/>
<dbReference type="PANTHER" id="PTHR23023">
    <property type="entry name" value="DIMETHYLANILINE MONOOXYGENASE"/>
    <property type="match status" value="1"/>
</dbReference>
<dbReference type="FunFam" id="3.50.50.60:FF:000138">
    <property type="entry name" value="Flavin-containing monooxygenase"/>
    <property type="match status" value="1"/>
</dbReference>
<evidence type="ECO:0000256" key="2">
    <source>
        <dbReference type="ARBA" id="ARBA00009183"/>
    </source>
</evidence>
<dbReference type="InterPro" id="IPR000960">
    <property type="entry name" value="Flavin_mOase"/>
</dbReference>
<keyword evidence="4 8" id="KW-0274">FAD</keyword>